<keyword evidence="6" id="KW-0732">Signal</keyword>
<sequence>MFLLGCSIWLMTAWSAEQVTVRIEGPDEKLERNIRALLTIAQAENMSDAHRVHIAHERAPDEIRKALEPFGYYRPKIDAALKREGSGWLAVYRIDPGDPIKLSAVDVRLTGEGLELPEFKTLITRFPLKAGDVLDQTRYERGKDAFSETADEFGFFDARFTRAEIEVYLRDYRAEIHLHFDTGPRYRFGEVSFSETPLEPSLLERFVNFRPGEPFRAATLVRFQKSLLDSSYFSKADVVPHPEQAKAREVPISVKLAMQPKNRYQAGVGYGTDTGPRATLGYRNRYLNRHGHSVYVDLRLSLIQTRLDALYAIPLRRPDKDELGFAAQIGTQDTLAGTAEISRIGVRHSTGRWWLREILSLDLQRERFNVGEGPQTSVLLLPSVTYTWLSTENVMNPERGARVDLIGTGAWKDLLSDVSFFSLRLNAKGIYSLGERNRVIARTQLGYIGTDRFRELPLTQRFYAGGDKSVRGYRLNEISARNADGDRIGGRYLTIGSLEYERTLFGPWGVAVFYDVGRAANRLDEPFSHGVGLGARWRSPVGPVRLDFAVPLSKAEDSFQVHLILGPDL</sequence>
<evidence type="ECO:0000256" key="5">
    <source>
        <dbReference type="ARBA" id="ARBA00022692"/>
    </source>
</evidence>
<dbReference type="Pfam" id="PF01103">
    <property type="entry name" value="Omp85"/>
    <property type="match status" value="1"/>
</dbReference>
<evidence type="ECO:0000256" key="9">
    <source>
        <dbReference type="ARBA" id="ARBA00033063"/>
    </source>
</evidence>
<keyword evidence="7" id="KW-0472">Membrane</keyword>
<comment type="subcellular location">
    <subcellularLocation>
        <location evidence="1">Cell outer membrane</location>
    </subcellularLocation>
</comment>
<reference evidence="13 14" key="1">
    <citation type="submission" date="2023-03" db="EMBL/GenBank/DDBJ databases">
        <authorList>
            <person name="Pearce D."/>
        </authorList>
    </citation>
    <scope>NUCLEOTIDE SEQUENCE [LARGE SCALE GENOMIC DNA]</scope>
    <source>
        <strain evidence="13">Msz</strain>
    </source>
</reference>
<gene>
    <name evidence="13" type="ORF">MSZNOR_1607</name>
</gene>
<dbReference type="Proteomes" id="UP001162030">
    <property type="component" value="Chromosome"/>
</dbReference>
<dbReference type="Pfam" id="PF17243">
    <property type="entry name" value="POTRA_TamA_1"/>
    <property type="match status" value="1"/>
</dbReference>
<accession>A0ABM9I042</accession>
<organism evidence="13 14">
    <name type="scientific">Methylocaldum szegediense</name>
    <dbReference type="NCBI Taxonomy" id="73780"/>
    <lineage>
        <taxon>Bacteria</taxon>
        <taxon>Pseudomonadati</taxon>
        <taxon>Pseudomonadota</taxon>
        <taxon>Gammaproteobacteria</taxon>
        <taxon>Methylococcales</taxon>
        <taxon>Methylococcaceae</taxon>
        <taxon>Methylocaldum</taxon>
    </lineage>
</organism>
<evidence type="ECO:0000256" key="1">
    <source>
        <dbReference type="ARBA" id="ARBA00004442"/>
    </source>
</evidence>
<name>A0ABM9I042_9GAMM</name>
<dbReference type="InterPro" id="IPR035243">
    <property type="entry name" value="TamA_POTRA_Dom_1"/>
</dbReference>
<keyword evidence="8" id="KW-0998">Cell outer membrane</keyword>
<dbReference type="RefSeq" id="WP_051331793.1">
    <property type="nucleotide sequence ID" value="NZ_OX458333.1"/>
</dbReference>
<evidence type="ECO:0000256" key="6">
    <source>
        <dbReference type="ARBA" id="ARBA00022729"/>
    </source>
</evidence>
<evidence type="ECO:0000256" key="7">
    <source>
        <dbReference type="ARBA" id="ARBA00023136"/>
    </source>
</evidence>
<evidence type="ECO:0000256" key="2">
    <source>
        <dbReference type="ARBA" id="ARBA00010248"/>
    </source>
</evidence>
<evidence type="ECO:0000259" key="11">
    <source>
        <dbReference type="Pfam" id="PF01103"/>
    </source>
</evidence>
<evidence type="ECO:0000256" key="3">
    <source>
        <dbReference type="ARBA" id="ARBA00015419"/>
    </source>
</evidence>
<feature type="domain" description="Bacterial surface antigen (D15)" evidence="11">
    <location>
        <begin position="380"/>
        <end position="557"/>
    </location>
</feature>
<dbReference type="PANTHER" id="PTHR12815:SF47">
    <property type="entry name" value="TRANSLOCATION AND ASSEMBLY MODULE SUBUNIT TAMA"/>
    <property type="match status" value="1"/>
</dbReference>
<dbReference type="Gene3D" id="2.40.160.50">
    <property type="entry name" value="membrane protein fhac: a member of the omp85/tpsb transporter family"/>
    <property type="match status" value="1"/>
</dbReference>
<protein>
    <recommendedName>
        <fullName evidence="3">Translocation and assembly module subunit TamA</fullName>
    </recommendedName>
    <alternativeName>
        <fullName evidence="9">Autotransporter assembly factor TamA</fullName>
    </alternativeName>
</protein>
<keyword evidence="5" id="KW-0812">Transmembrane</keyword>
<comment type="subunit">
    <text evidence="10">Interacts with TamB to form the translocation and assembly module (TAM).</text>
</comment>
<dbReference type="PANTHER" id="PTHR12815">
    <property type="entry name" value="SORTING AND ASSEMBLY MACHINERY SAMM50 PROTEIN FAMILY MEMBER"/>
    <property type="match status" value="1"/>
</dbReference>
<feature type="domain" description="TamA POTRA" evidence="12">
    <location>
        <begin position="21"/>
        <end position="96"/>
    </location>
</feature>
<comment type="similarity">
    <text evidence="2">Belongs to the TamA family.</text>
</comment>
<evidence type="ECO:0000259" key="12">
    <source>
        <dbReference type="Pfam" id="PF17243"/>
    </source>
</evidence>
<dbReference type="Gene3D" id="3.10.20.310">
    <property type="entry name" value="membrane protein fhac"/>
    <property type="match status" value="3"/>
</dbReference>
<evidence type="ECO:0000313" key="14">
    <source>
        <dbReference type="Proteomes" id="UP001162030"/>
    </source>
</evidence>
<proteinExistence type="inferred from homology"/>
<evidence type="ECO:0000313" key="13">
    <source>
        <dbReference type="EMBL" id="CAI8801904.1"/>
    </source>
</evidence>
<dbReference type="InterPro" id="IPR000184">
    <property type="entry name" value="Bac_surfAg_D15"/>
</dbReference>
<dbReference type="InterPro" id="IPR039910">
    <property type="entry name" value="D15-like"/>
</dbReference>
<keyword evidence="4" id="KW-1134">Transmembrane beta strand</keyword>
<evidence type="ECO:0000256" key="4">
    <source>
        <dbReference type="ARBA" id="ARBA00022452"/>
    </source>
</evidence>
<keyword evidence="14" id="KW-1185">Reference proteome</keyword>
<evidence type="ECO:0000256" key="8">
    <source>
        <dbReference type="ARBA" id="ARBA00023237"/>
    </source>
</evidence>
<dbReference type="EMBL" id="OX458333">
    <property type="protein sequence ID" value="CAI8801904.1"/>
    <property type="molecule type" value="Genomic_DNA"/>
</dbReference>
<evidence type="ECO:0000256" key="10">
    <source>
        <dbReference type="ARBA" id="ARBA00093548"/>
    </source>
</evidence>